<name>A0ABV7YWJ3_9BACT</name>
<keyword evidence="4" id="KW-0902">Two-component regulatory system</keyword>
<evidence type="ECO:0000259" key="9">
    <source>
        <dbReference type="PROSITE" id="PS50112"/>
    </source>
</evidence>
<dbReference type="PROSITE" id="PS50113">
    <property type="entry name" value="PAC"/>
    <property type="match status" value="2"/>
</dbReference>
<dbReference type="CDD" id="cd00130">
    <property type="entry name" value="PAS"/>
    <property type="match status" value="3"/>
</dbReference>
<dbReference type="Pfam" id="PF02518">
    <property type="entry name" value="HATPase_c"/>
    <property type="match status" value="1"/>
</dbReference>
<dbReference type="Pfam" id="PF13426">
    <property type="entry name" value="PAS_9"/>
    <property type="match status" value="3"/>
</dbReference>
<comment type="catalytic activity">
    <reaction evidence="1">
        <text>ATP + protein L-histidine = ADP + protein N-phospho-L-histidine.</text>
        <dbReference type="EC" id="2.7.13.3"/>
    </reaction>
</comment>
<dbReference type="Gene3D" id="3.30.450.20">
    <property type="entry name" value="PAS domain"/>
    <property type="match status" value="4"/>
</dbReference>
<feature type="domain" description="PAS" evidence="9">
    <location>
        <begin position="423"/>
        <end position="488"/>
    </location>
</feature>
<sequence length="1072" mass="123385">MNNTQYSSPVLDNMEQSKDISTRKRDSRKGFKVTNKRLDNSILRLSKKIALKSNSEVVLICRDFSFNRWLYSPKGYDTTSFSDKRIQKYIKGKIESFRFEREKDSEIFENFAWANDHPEIRIIQHISIDNRSKQNMGHIVLFKTQCEVDFKNCAIEKELAELGNLLTVKYDQKERSHYENIFKISSDLICVIGTDGFFKSVNPAFRRTLLWGENDLLENEVNFFIHPDDIHLVETEFKKINISTKNINFRLRFRAKNNNYRLLEWVVSADLGNKLFYAIGRDITQFEETKHELFQAKEMLEETNRVALIGGWNLDVLANKLYWTSVTREIHEISQDEVIELDQAINFYKEGKNRMKISNLIYKAITQNESFDTELQIVTKSGKEKWIRAIGKPKFLDGSCVRVIGTFQDIEKDKQSSLALEETNRHLKTILNASTETSIIATDLKGVITNFNTGAENLLGYEAQEVVGKLNLLHFIDQSNIDRLHQNIYKEYGSTFKTDFEAFTFRTMLGESEKGEFLYVQKDGNKIDVEISISPINNEMGDILGFLFIANDITEKKRQELKILDSEKRLRIFFDSSQVVMYTHDMEGNFITINAVGAYLLGYQKHEIENRNIVDIIPFESKSEFPEYLKELEVNGKSKGLMQILDKKGKRITWMYNNVVTELADGTRYVIGNVMDITDRIELENDLHEAKKIAEKNAKMKDLFLSNMSHEIRTPMNAITGFGRLLASTKLDNEQAEYTNSINIASTNLLNIINDILDFSKIESGQIVMEHIKFSLKEQIQNVRKILTFNAQIKNLEFKYYFDEKLPDMVMGDPTRLNQVMVNLLNNAIKFTEEGFVELRVEVVKKLENKTEVKFEINDSGIGIAPDKLEVIFDRFTQANTNTTRKYGGTGLGLSISKSLAELLGGELIVASEEGRGSTFSFNLLFENPVEVEESEIKLVEPETGLYDTKILLVEDNLLNQKLALRVLQKRGFLADLAENGAEAVEILKTKTYDLILMDLQMPEMDGYQATTYIRNEMKLQTPIIAMTAHSIVGEKAKCLDIGMNDYLPKPFDPNLLHSKILEYTKKDNNDN</sequence>
<evidence type="ECO:0000256" key="6">
    <source>
        <dbReference type="SAM" id="MobiDB-lite"/>
    </source>
</evidence>
<dbReference type="Pfam" id="PF00989">
    <property type="entry name" value="PAS"/>
    <property type="match status" value="1"/>
</dbReference>
<evidence type="ECO:0000256" key="3">
    <source>
        <dbReference type="ARBA" id="ARBA00022553"/>
    </source>
</evidence>
<dbReference type="SMART" id="SM00448">
    <property type="entry name" value="REC"/>
    <property type="match status" value="1"/>
</dbReference>
<feature type="modified residue" description="4-aspartylphosphate" evidence="5">
    <location>
        <position position="999"/>
    </location>
</feature>
<dbReference type="PROSITE" id="PS50112">
    <property type="entry name" value="PAS"/>
    <property type="match status" value="2"/>
</dbReference>
<feature type="compositionally biased region" description="Polar residues" evidence="6">
    <location>
        <begin position="1"/>
        <end position="10"/>
    </location>
</feature>
<evidence type="ECO:0000256" key="1">
    <source>
        <dbReference type="ARBA" id="ARBA00000085"/>
    </source>
</evidence>
<dbReference type="SUPFAM" id="SSF55785">
    <property type="entry name" value="PYP-like sensor domain (PAS domain)"/>
    <property type="match status" value="4"/>
</dbReference>
<dbReference type="SMART" id="SM00387">
    <property type="entry name" value="HATPase_c"/>
    <property type="match status" value="1"/>
</dbReference>
<dbReference type="InterPro" id="IPR000014">
    <property type="entry name" value="PAS"/>
</dbReference>
<dbReference type="InterPro" id="IPR003594">
    <property type="entry name" value="HATPase_dom"/>
</dbReference>
<dbReference type="InterPro" id="IPR036097">
    <property type="entry name" value="HisK_dim/P_sf"/>
</dbReference>
<dbReference type="Proteomes" id="UP001595616">
    <property type="component" value="Unassembled WGS sequence"/>
</dbReference>
<evidence type="ECO:0000313" key="12">
    <source>
        <dbReference type="Proteomes" id="UP001595616"/>
    </source>
</evidence>
<evidence type="ECO:0000313" key="11">
    <source>
        <dbReference type="EMBL" id="MFC3810283.1"/>
    </source>
</evidence>
<dbReference type="InterPro" id="IPR013767">
    <property type="entry name" value="PAS_fold"/>
</dbReference>
<feature type="region of interest" description="Disordered" evidence="6">
    <location>
        <begin position="1"/>
        <end position="28"/>
    </location>
</feature>
<feature type="domain" description="Response regulatory" evidence="8">
    <location>
        <begin position="950"/>
        <end position="1065"/>
    </location>
</feature>
<dbReference type="PANTHER" id="PTHR45339">
    <property type="entry name" value="HYBRID SIGNAL TRANSDUCTION HISTIDINE KINASE J"/>
    <property type="match status" value="1"/>
</dbReference>
<dbReference type="SMART" id="SM00086">
    <property type="entry name" value="PAC"/>
    <property type="match status" value="4"/>
</dbReference>
<dbReference type="Gene3D" id="1.10.287.130">
    <property type="match status" value="1"/>
</dbReference>
<dbReference type="CDD" id="cd00082">
    <property type="entry name" value="HisKA"/>
    <property type="match status" value="1"/>
</dbReference>
<dbReference type="CDD" id="cd16922">
    <property type="entry name" value="HATPase_EvgS-ArcB-TorS-like"/>
    <property type="match status" value="1"/>
</dbReference>
<dbReference type="Pfam" id="PF00072">
    <property type="entry name" value="Response_reg"/>
    <property type="match status" value="1"/>
</dbReference>
<evidence type="ECO:0000256" key="2">
    <source>
        <dbReference type="ARBA" id="ARBA00012438"/>
    </source>
</evidence>
<dbReference type="CDD" id="cd17546">
    <property type="entry name" value="REC_hyHK_CKI1_RcsC-like"/>
    <property type="match status" value="1"/>
</dbReference>
<dbReference type="PRINTS" id="PR00344">
    <property type="entry name" value="BCTRLSENSOR"/>
</dbReference>
<evidence type="ECO:0000259" key="10">
    <source>
        <dbReference type="PROSITE" id="PS50113"/>
    </source>
</evidence>
<dbReference type="PANTHER" id="PTHR45339:SF1">
    <property type="entry name" value="HYBRID SIGNAL TRANSDUCTION HISTIDINE KINASE J"/>
    <property type="match status" value="1"/>
</dbReference>
<feature type="domain" description="PAC" evidence="10">
    <location>
        <begin position="513"/>
        <end position="565"/>
    </location>
</feature>
<evidence type="ECO:0000256" key="4">
    <source>
        <dbReference type="ARBA" id="ARBA00023012"/>
    </source>
</evidence>
<dbReference type="InterPro" id="IPR005467">
    <property type="entry name" value="His_kinase_dom"/>
</dbReference>
<feature type="domain" description="PAS" evidence="9">
    <location>
        <begin position="566"/>
        <end position="636"/>
    </location>
</feature>
<dbReference type="EC" id="2.7.13.3" evidence="2"/>
<proteinExistence type="predicted"/>
<reference evidence="12" key="1">
    <citation type="journal article" date="2019" name="Int. J. Syst. Evol. Microbiol.">
        <title>The Global Catalogue of Microorganisms (GCM) 10K type strain sequencing project: providing services to taxonomists for standard genome sequencing and annotation.</title>
        <authorList>
            <consortium name="The Broad Institute Genomics Platform"/>
            <consortium name="The Broad Institute Genome Sequencing Center for Infectious Disease"/>
            <person name="Wu L."/>
            <person name="Ma J."/>
        </authorList>
    </citation>
    <scope>NUCLEOTIDE SEQUENCE [LARGE SCALE GENOMIC DNA]</scope>
    <source>
        <strain evidence="12">CECT 7956</strain>
    </source>
</reference>
<dbReference type="InterPro" id="IPR003661">
    <property type="entry name" value="HisK_dim/P_dom"/>
</dbReference>
<dbReference type="Pfam" id="PF00512">
    <property type="entry name" value="HisKA"/>
    <property type="match status" value="1"/>
</dbReference>
<dbReference type="PROSITE" id="PS50110">
    <property type="entry name" value="RESPONSE_REGULATORY"/>
    <property type="match status" value="1"/>
</dbReference>
<evidence type="ECO:0000259" key="8">
    <source>
        <dbReference type="PROSITE" id="PS50110"/>
    </source>
</evidence>
<dbReference type="InterPro" id="IPR004358">
    <property type="entry name" value="Sig_transdc_His_kin-like_C"/>
</dbReference>
<dbReference type="SUPFAM" id="SSF55874">
    <property type="entry name" value="ATPase domain of HSP90 chaperone/DNA topoisomerase II/histidine kinase"/>
    <property type="match status" value="1"/>
</dbReference>
<dbReference type="InterPro" id="IPR035965">
    <property type="entry name" value="PAS-like_dom_sf"/>
</dbReference>
<keyword evidence="12" id="KW-1185">Reference proteome</keyword>
<evidence type="ECO:0000256" key="5">
    <source>
        <dbReference type="PROSITE-ProRule" id="PRU00169"/>
    </source>
</evidence>
<dbReference type="NCBIfam" id="TIGR00229">
    <property type="entry name" value="sensory_box"/>
    <property type="match status" value="3"/>
</dbReference>
<dbReference type="SUPFAM" id="SSF47384">
    <property type="entry name" value="Homodimeric domain of signal transducing histidine kinase"/>
    <property type="match status" value="1"/>
</dbReference>
<dbReference type="RefSeq" id="WP_379836286.1">
    <property type="nucleotide sequence ID" value="NZ_JBHRYQ010000001.1"/>
</dbReference>
<dbReference type="EMBL" id="JBHRYQ010000001">
    <property type="protein sequence ID" value="MFC3810283.1"/>
    <property type="molecule type" value="Genomic_DNA"/>
</dbReference>
<accession>A0ABV7YWJ3</accession>
<dbReference type="PROSITE" id="PS50109">
    <property type="entry name" value="HIS_KIN"/>
    <property type="match status" value="1"/>
</dbReference>
<keyword evidence="3 5" id="KW-0597">Phosphoprotein</keyword>
<protein>
    <recommendedName>
        <fullName evidence="2">histidine kinase</fullName>
        <ecNumber evidence="2">2.7.13.3</ecNumber>
    </recommendedName>
</protein>
<feature type="domain" description="Histidine kinase" evidence="7">
    <location>
        <begin position="707"/>
        <end position="928"/>
    </location>
</feature>
<gene>
    <name evidence="11" type="ORF">ACFOOI_06430</name>
</gene>
<dbReference type="Gene3D" id="3.30.565.10">
    <property type="entry name" value="Histidine kinase-like ATPase, C-terminal domain"/>
    <property type="match status" value="1"/>
</dbReference>
<dbReference type="InterPro" id="IPR000700">
    <property type="entry name" value="PAS-assoc_C"/>
</dbReference>
<dbReference type="InterPro" id="IPR036890">
    <property type="entry name" value="HATPase_C_sf"/>
</dbReference>
<dbReference type="SMART" id="SM00388">
    <property type="entry name" value="HisKA"/>
    <property type="match status" value="1"/>
</dbReference>
<organism evidence="11 12">
    <name type="scientific">Lacihabitans lacunae</name>
    <dbReference type="NCBI Taxonomy" id="1028214"/>
    <lineage>
        <taxon>Bacteria</taxon>
        <taxon>Pseudomonadati</taxon>
        <taxon>Bacteroidota</taxon>
        <taxon>Cytophagia</taxon>
        <taxon>Cytophagales</taxon>
        <taxon>Leadbetterellaceae</taxon>
        <taxon>Lacihabitans</taxon>
    </lineage>
</organism>
<dbReference type="InterPro" id="IPR011006">
    <property type="entry name" value="CheY-like_superfamily"/>
</dbReference>
<comment type="caution">
    <text evidence="11">The sequence shown here is derived from an EMBL/GenBank/DDBJ whole genome shotgun (WGS) entry which is preliminary data.</text>
</comment>
<dbReference type="InterPro" id="IPR001789">
    <property type="entry name" value="Sig_transdc_resp-reg_receiver"/>
</dbReference>
<feature type="domain" description="PAC" evidence="10">
    <location>
        <begin position="371"/>
        <end position="422"/>
    </location>
</feature>
<dbReference type="Gene3D" id="3.40.50.2300">
    <property type="match status" value="1"/>
</dbReference>
<dbReference type="InterPro" id="IPR001610">
    <property type="entry name" value="PAC"/>
</dbReference>
<dbReference type="SUPFAM" id="SSF52172">
    <property type="entry name" value="CheY-like"/>
    <property type="match status" value="1"/>
</dbReference>
<dbReference type="SMART" id="SM00091">
    <property type="entry name" value="PAS"/>
    <property type="match status" value="3"/>
</dbReference>
<evidence type="ECO:0000259" key="7">
    <source>
        <dbReference type="PROSITE" id="PS50109"/>
    </source>
</evidence>
<feature type="compositionally biased region" description="Basic and acidic residues" evidence="6">
    <location>
        <begin position="15"/>
        <end position="24"/>
    </location>
</feature>